<gene>
    <name evidence="6" type="primary">rpl5</name>
</gene>
<keyword evidence="6" id="KW-0496">Mitochondrion</keyword>
<dbReference type="InterPro" id="IPR031309">
    <property type="entry name" value="Ribosomal_uL5_C"/>
</dbReference>
<dbReference type="PIRSF" id="PIRSF002161">
    <property type="entry name" value="Ribosomal_L5"/>
    <property type="match status" value="1"/>
</dbReference>
<evidence type="ECO:0000313" key="6">
    <source>
        <dbReference type="EMBL" id="BAS19153.1"/>
    </source>
</evidence>
<dbReference type="AlphaFoldDB" id="A0A0K2RWG1"/>
<dbReference type="Pfam" id="PF00673">
    <property type="entry name" value="Ribosomal_L5_C"/>
    <property type="match status" value="1"/>
</dbReference>
<dbReference type="GO" id="GO:0003735">
    <property type="term" value="F:structural constituent of ribosome"/>
    <property type="evidence" value="ECO:0007669"/>
    <property type="project" value="InterPro"/>
</dbReference>
<feature type="domain" description="Large ribosomal subunit protein uL5 C-terminal" evidence="5">
    <location>
        <begin position="83"/>
        <end position="180"/>
    </location>
</feature>
<proteinExistence type="inferred from homology"/>
<dbReference type="InterPro" id="IPR002132">
    <property type="entry name" value="Ribosomal_uL5"/>
</dbReference>
<evidence type="ECO:0000256" key="2">
    <source>
        <dbReference type="ARBA" id="ARBA00022980"/>
    </source>
</evidence>
<dbReference type="GO" id="GO:0006412">
    <property type="term" value="P:translation"/>
    <property type="evidence" value="ECO:0007669"/>
    <property type="project" value="InterPro"/>
</dbReference>
<accession>A0A0K2RWG1</accession>
<name>A0A0K2RWG1_9STRA</name>
<protein>
    <submittedName>
        <fullName evidence="6">Ribosomal protein L5</fullName>
    </submittedName>
</protein>
<dbReference type="SUPFAM" id="SSF55282">
    <property type="entry name" value="RL5-like"/>
    <property type="match status" value="1"/>
</dbReference>
<dbReference type="PANTHER" id="PTHR11994">
    <property type="entry name" value="60S RIBOSOMAL PROTEIN L11-RELATED"/>
    <property type="match status" value="1"/>
</dbReference>
<evidence type="ECO:0000256" key="4">
    <source>
        <dbReference type="RuleBase" id="RU003930"/>
    </source>
</evidence>
<dbReference type="GO" id="GO:1990904">
    <property type="term" value="C:ribonucleoprotein complex"/>
    <property type="evidence" value="ECO:0007669"/>
    <property type="project" value="UniProtKB-KW"/>
</dbReference>
<dbReference type="EMBL" id="AP014626">
    <property type="protein sequence ID" value="BAS19153.1"/>
    <property type="molecule type" value="Genomic_DNA"/>
</dbReference>
<evidence type="ECO:0000256" key="1">
    <source>
        <dbReference type="ARBA" id="ARBA00008553"/>
    </source>
</evidence>
<dbReference type="RefSeq" id="YP_009163699.1">
    <property type="nucleotide sequence ID" value="NC_027747.1"/>
</dbReference>
<dbReference type="InterPro" id="IPR022803">
    <property type="entry name" value="Ribosomal_uL5_dom_sf"/>
</dbReference>
<organism evidence="6">
    <name type="scientific">Triparma laevis</name>
    <dbReference type="NCBI Taxonomy" id="1534972"/>
    <lineage>
        <taxon>Eukaryota</taxon>
        <taxon>Sar</taxon>
        <taxon>Stramenopiles</taxon>
        <taxon>Ochrophyta</taxon>
        <taxon>Bolidophyceae</taxon>
        <taxon>Parmales</taxon>
        <taxon>Triparmaceae</taxon>
        <taxon>Triparma</taxon>
    </lineage>
</organism>
<dbReference type="Gene3D" id="3.30.1440.10">
    <property type="match status" value="1"/>
</dbReference>
<dbReference type="GeneID" id="25398392"/>
<reference evidence="6" key="1">
    <citation type="journal article" date="2016" name="Curr. Genet.">
        <title>Sequencing and analysis of the complete organellar genomes of Parmales, a closely related group to Bacillariophyta (diatoms).</title>
        <authorList>
            <person name="Tajima N."/>
            <person name="Saitoh K."/>
            <person name="Sato S."/>
            <person name="Maruyama F."/>
            <person name="Ichinomiya M."/>
            <person name="Yoshikawa S."/>
            <person name="Kurokawa K."/>
            <person name="Ohta H."/>
            <person name="Tabata S."/>
            <person name="Kuwata A."/>
            <person name="Sato N."/>
        </authorList>
    </citation>
    <scope>NUCLEOTIDE SEQUENCE</scope>
</reference>
<comment type="similarity">
    <text evidence="1 4">Belongs to the universal ribosomal protein uL5 family.</text>
</comment>
<keyword evidence="2 4" id="KW-0689">Ribosomal protein</keyword>
<evidence type="ECO:0000256" key="3">
    <source>
        <dbReference type="ARBA" id="ARBA00023274"/>
    </source>
</evidence>
<keyword evidence="3 4" id="KW-0687">Ribonucleoprotein</keyword>
<evidence type="ECO:0000259" key="5">
    <source>
        <dbReference type="Pfam" id="PF00673"/>
    </source>
</evidence>
<sequence>MSTFHQTSKIKSCHYDLLTQIKPGNFIKEPQTIKVILSFSSKDTSYNKLINNLFALKLLTGLKPKILTSKKAVTSLKIRKGSPIGCSVTLREKQAEKFLFKTLFLAFPNIKTLEKFKLSKKIKNPQSFSFFIEDLLVFPELENQYELFQHQKLPKLNVTLISSATNLNELKTILMSLKYPLKLN</sequence>
<dbReference type="GO" id="GO:0005840">
    <property type="term" value="C:ribosome"/>
    <property type="evidence" value="ECO:0007669"/>
    <property type="project" value="UniProtKB-KW"/>
</dbReference>
<geneLocation type="mitochondrion" evidence="6"/>